<name>A0ABD3WQM2_SINWO</name>
<comment type="caution">
    <text evidence="1">The sequence shown here is derived from an EMBL/GenBank/DDBJ whole genome shotgun (WGS) entry which is preliminary data.</text>
</comment>
<organism evidence="1 2">
    <name type="scientific">Sinanodonta woodiana</name>
    <name type="common">Chinese pond mussel</name>
    <name type="synonym">Anodonta woodiana</name>
    <dbReference type="NCBI Taxonomy" id="1069815"/>
    <lineage>
        <taxon>Eukaryota</taxon>
        <taxon>Metazoa</taxon>
        <taxon>Spiralia</taxon>
        <taxon>Lophotrochozoa</taxon>
        <taxon>Mollusca</taxon>
        <taxon>Bivalvia</taxon>
        <taxon>Autobranchia</taxon>
        <taxon>Heteroconchia</taxon>
        <taxon>Palaeoheterodonta</taxon>
        <taxon>Unionida</taxon>
        <taxon>Unionoidea</taxon>
        <taxon>Unionidae</taxon>
        <taxon>Unioninae</taxon>
        <taxon>Sinanodonta</taxon>
    </lineage>
</organism>
<accession>A0ABD3WQM2</accession>
<reference evidence="1 2" key="1">
    <citation type="submission" date="2024-11" db="EMBL/GenBank/DDBJ databases">
        <title>Chromosome-level genome assembly of the freshwater bivalve Anodonta woodiana.</title>
        <authorList>
            <person name="Chen X."/>
        </authorList>
    </citation>
    <scope>NUCLEOTIDE SEQUENCE [LARGE SCALE GENOMIC DNA]</scope>
    <source>
        <strain evidence="1">MN2024</strain>
        <tissue evidence="1">Gills</tissue>
    </source>
</reference>
<dbReference type="Pfam" id="PF17819">
    <property type="entry name" value="Tex55"/>
    <property type="match status" value="1"/>
</dbReference>
<dbReference type="InterPro" id="IPR040760">
    <property type="entry name" value="Tex55"/>
</dbReference>
<proteinExistence type="predicted"/>
<dbReference type="Proteomes" id="UP001634394">
    <property type="component" value="Unassembled WGS sequence"/>
</dbReference>
<evidence type="ECO:0000313" key="1">
    <source>
        <dbReference type="EMBL" id="KAL3875063.1"/>
    </source>
</evidence>
<keyword evidence="2" id="KW-1185">Reference proteome</keyword>
<dbReference type="AlphaFoldDB" id="A0ABD3WQM2"/>
<dbReference type="PANTHER" id="PTHR47110">
    <property type="entry name" value="TESTIS-SPECIFIC EXPRESSED PROTEIN 55"/>
    <property type="match status" value="1"/>
</dbReference>
<dbReference type="SUPFAM" id="SSF47391">
    <property type="entry name" value="Dimerization-anchoring domain of cAMP-dependent PK regulatory subunit"/>
    <property type="match status" value="1"/>
</dbReference>
<protein>
    <submittedName>
        <fullName evidence="1">Uncharacterized protein</fullName>
    </submittedName>
</protein>
<dbReference type="CDD" id="cd22975">
    <property type="entry name" value="DD_TEX55"/>
    <property type="match status" value="1"/>
</dbReference>
<evidence type="ECO:0000313" key="2">
    <source>
        <dbReference type="Proteomes" id="UP001634394"/>
    </source>
</evidence>
<dbReference type="EMBL" id="JBJQND010000006">
    <property type="protein sequence ID" value="KAL3875063.1"/>
    <property type="molecule type" value="Genomic_DNA"/>
</dbReference>
<gene>
    <name evidence="1" type="ORF">ACJMK2_038001</name>
</gene>
<dbReference type="PANTHER" id="PTHR47110:SF3">
    <property type="entry name" value="TESTIS-SPECIFIC EXPRESSED PROTEIN 55-LIKE"/>
    <property type="match status" value="1"/>
</dbReference>
<dbReference type="InterPro" id="IPR048377">
    <property type="entry name" value="TEX55_DD"/>
</dbReference>
<sequence>MSREAVDQKALLQAAKAQVATVMDNAIAEMENVELGEDDVFYVEPIQDPYQKAISYLEKHNILQLFQNLTASIVYTRPDKPLEFMMHEVEKIKKLQNKNKEIKK</sequence>
<dbReference type="Gene3D" id="1.20.890.10">
    <property type="entry name" value="cAMP-dependent protein kinase regulatory subunit, dimerization-anchoring domain"/>
    <property type="match status" value="1"/>
</dbReference>